<feature type="transmembrane region" description="Helical" evidence="5">
    <location>
        <begin position="7"/>
        <end position="27"/>
    </location>
</feature>
<feature type="transmembrane region" description="Helical" evidence="5">
    <location>
        <begin position="132"/>
        <end position="153"/>
    </location>
</feature>
<feature type="transmembrane region" description="Helical" evidence="5">
    <location>
        <begin position="237"/>
        <end position="256"/>
    </location>
</feature>
<keyword evidence="4 5" id="KW-0472">Membrane</keyword>
<dbReference type="Proteomes" id="UP000175893">
    <property type="component" value="Chromosome"/>
</dbReference>
<evidence type="ECO:0000256" key="4">
    <source>
        <dbReference type="ARBA" id="ARBA00023136"/>
    </source>
</evidence>
<evidence type="ECO:0000259" key="6">
    <source>
        <dbReference type="Pfam" id="PF04932"/>
    </source>
</evidence>
<feature type="transmembrane region" description="Helical" evidence="5">
    <location>
        <begin position="393"/>
        <end position="410"/>
    </location>
</feature>
<keyword evidence="3 5" id="KW-1133">Transmembrane helix</keyword>
<feature type="transmembrane region" description="Helical" evidence="5">
    <location>
        <begin position="33"/>
        <end position="50"/>
    </location>
</feature>
<comment type="subcellular location">
    <subcellularLocation>
        <location evidence="1">Membrane</location>
        <topology evidence="1">Multi-pass membrane protein</topology>
    </subcellularLocation>
</comment>
<feature type="transmembrane region" description="Helical" evidence="5">
    <location>
        <begin position="343"/>
        <end position="363"/>
    </location>
</feature>
<sequence>MITKNRYIPSTIFSMLILGFCLASFSSPWTRDIFYICGYLCIIYVILNLFNKEEKNNKYISLLIPCSLLVFGTARLIWAVYFQQHDHELDSIYYAYKSTSKRLIIGSFIVYAVFLSRSQLKILSQSRLIRTLLQLLPIIILGYALYQFSIIGMERIDLSTNRATATAYIITPIFLISLYLCLKQVNNSKYILLVLTNLCASVITILLTQTRSAILIYLVLSLIMTLFMLCNRVSWKYIAAVIATFMVIMILSYRPIIKPRMIAALQETENYNVATASGSFNSRFAMWQAGIYVFEHHPMGQSAGSRYTLIKDAVEHKEFSSFIMQFINVHLHNEIIETLSLQGLWGTLLLVFVYLSLLLTSLIQRNPLLFLCTLSLIGFGLSDVLFFSQEATTLYLICIALSLVLGSQRTEHEYRSL</sequence>
<dbReference type="PANTHER" id="PTHR37422">
    <property type="entry name" value="TEICHURONIC ACID BIOSYNTHESIS PROTEIN TUAE"/>
    <property type="match status" value="1"/>
</dbReference>
<evidence type="ECO:0000256" key="2">
    <source>
        <dbReference type="ARBA" id="ARBA00022692"/>
    </source>
</evidence>
<dbReference type="Pfam" id="PF04932">
    <property type="entry name" value="Wzy_C"/>
    <property type="match status" value="1"/>
</dbReference>
<feature type="transmembrane region" description="Helical" evidence="5">
    <location>
        <begin position="165"/>
        <end position="182"/>
    </location>
</feature>
<dbReference type="InterPro" id="IPR051533">
    <property type="entry name" value="WaaL-like"/>
</dbReference>
<keyword evidence="8" id="KW-1185">Reference proteome</keyword>
<evidence type="ECO:0000256" key="5">
    <source>
        <dbReference type="SAM" id="Phobius"/>
    </source>
</evidence>
<keyword evidence="2 5" id="KW-0812">Transmembrane</keyword>
<feature type="transmembrane region" description="Helical" evidence="5">
    <location>
        <begin position="189"/>
        <end position="207"/>
    </location>
</feature>
<feature type="transmembrane region" description="Helical" evidence="5">
    <location>
        <begin position="368"/>
        <end position="387"/>
    </location>
</feature>
<feature type="transmembrane region" description="Helical" evidence="5">
    <location>
        <begin position="62"/>
        <end position="82"/>
    </location>
</feature>
<feature type="domain" description="O-antigen ligase-related" evidence="6">
    <location>
        <begin position="200"/>
        <end position="351"/>
    </location>
</feature>
<organism evidence="7 8">
    <name type="scientific">Edwardsiella hoshinae</name>
    <dbReference type="NCBI Taxonomy" id="93378"/>
    <lineage>
        <taxon>Bacteria</taxon>
        <taxon>Pseudomonadati</taxon>
        <taxon>Pseudomonadota</taxon>
        <taxon>Gammaproteobacteria</taxon>
        <taxon>Enterobacterales</taxon>
        <taxon>Hafniaceae</taxon>
        <taxon>Edwardsiella</taxon>
    </lineage>
</organism>
<protein>
    <submittedName>
        <fullName evidence="7">O-antigen ligase</fullName>
    </submittedName>
</protein>
<evidence type="ECO:0000313" key="8">
    <source>
        <dbReference type="Proteomes" id="UP000175893"/>
    </source>
</evidence>
<gene>
    <name evidence="7" type="ORF">A9798_16430</name>
</gene>
<evidence type="ECO:0000313" key="7">
    <source>
        <dbReference type="EMBL" id="AOV98373.1"/>
    </source>
</evidence>
<evidence type="ECO:0000256" key="3">
    <source>
        <dbReference type="ARBA" id="ARBA00022989"/>
    </source>
</evidence>
<dbReference type="PANTHER" id="PTHR37422:SF17">
    <property type="entry name" value="O-ANTIGEN LIGASE"/>
    <property type="match status" value="1"/>
</dbReference>
<dbReference type="InterPro" id="IPR007016">
    <property type="entry name" value="O-antigen_ligase-rel_domated"/>
</dbReference>
<name>A0ABN4SZE2_9GAMM</name>
<feature type="transmembrane region" description="Helical" evidence="5">
    <location>
        <begin position="213"/>
        <end position="230"/>
    </location>
</feature>
<reference evidence="7 8" key="1">
    <citation type="submission" date="2016-06" db="EMBL/GenBank/DDBJ databases">
        <title>Complete genome sequence of Edwardsiella hoshinae ATCC 35051.</title>
        <authorList>
            <person name="Reichley S.R."/>
            <person name="Waldbieser G.C."/>
            <person name="Lawrence M.L."/>
            <person name="Griffin M.J."/>
        </authorList>
    </citation>
    <scope>NUCLEOTIDE SEQUENCE [LARGE SCALE GENOMIC DNA]</scope>
    <source>
        <strain evidence="7 8">ATCC 35051</strain>
    </source>
</reference>
<dbReference type="GO" id="GO:0016874">
    <property type="term" value="F:ligase activity"/>
    <property type="evidence" value="ECO:0007669"/>
    <property type="project" value="UniProtKB-KW"/>
</dbReference>
<proteinExistence type="predicted"/>
<accession>A0ABN4SZE2</accession>
<keyword evidence="7" id="KW-0436">Ligase</keyword>
<evidence type="ECO:0000256" key="1">
    <source>
        <dbReference type="ARBA" id="ARBA00004141"/>
    </source>
</evidence>
<dbReference type="EMBL" id="CP016043">
    <property type="protein sequence ID" value="AOV98373.1"/>
    <property type="molecule type" value="Genomic_DNA"/>
</dbReference>
<feature type="transmembrane region" description="Helical" evidence="5">
    <location>
        <begin position="102"/>
        <end position="120"/>
    </location>
</feature>